<feature type="coiled-coil region" evidence="2">
    <location>
        <begin position="120"/>
        <end position="185"/>
    </location>
</feature>
<organism evidence="5 6">
    <name type="scientific">Eilatimonas milleporae</name>
    <dbReference type="NCBI Taxonomy" id="911205"/>
    <lineage>
        <taxon>Bacteria</taxon>
        <taxon>Pseudomonadati</taxon>
        <taxon>Pseudomonadota</taxon>
        <taxon>Alphaproteobacteria</taxon>
        <taxon>Kordiimonadales</taxon>
        <taxon>Kordiimonadaceae</taxon>
        <taxon>Eilatimonas</taxon>
    </lineage>
</organism>
<dbReference type="InterPro" id="IPR058637">
    <property type="entry name" value="YknX-like_C"/>
</dbReference>
<comment type="caution">
    <text evidence="5">The sequence shown here is derived from an EMBL/GenBank/DDBJ whole genome shotgun (WGS) entry which is preliminary data.</text>
</comment>
<dbReference type="Gene3D" id="2.40.50.100">
    <property type="match status" value="1"/>
</dbReference>
<dbReference type="InterPro" id="IPR006143">
    <property type="entry name" value="RND_pump_MFP"/>
</dbReference>
<evidence type="ECO:0000313" key="5">
    <source>
        <dbReference type="EMBL" id="RMB07840.1"/>
    </source>
</evidence>
<dbReference type="AlphaFoldDB" id="A0A3M0CH48"/>
<protein>
    <submittedName>
        <fullName evidence="5">RND family efflux transporter MFP subunit</fullName>
    </submittedName>
</protein>
<dbReference type="NCBIfam" id="TIGR01730">
    <property type="entry name" value="RND_mfp"/>
    <property type="match status" value="1"/>
</dbReference>
<evidence type="ECO:0000259" key="3">
    <source>
        <dbReference type="Pfam" id="PF25973"/>
    </source>
</evidence>
<evidence type="ECO:0000256" key="1">
    <source>
        <dbReference type="ARBA" id="ARBA00009477"/>
    </source>
</evidence>
<dbReference type="Proteomes" id="UP000271227">
    <property type="component" value="Unassembled WGS sequence"/>
</dbReference>
<comment type="similarity">
    <text evidence="1">Belongs to the membrane fusion protein (MFP) (TC 8.A.1) family.</text>
</comment>
<dbReference type="InParanoid" id="A0A3M0CH48"/>
<dbReference type="RefSeq" id="WP_121938623.1">
    <property type="nucleotide sequence ID" value="NZ_REFR01000011.1"/>
</dbReference>
<dbReference type="InterPro" id="IPR058647">
    <property type="entry name" value="BSH_CzcB-like"/>
</dbReference>
<sequence>MTSDFTFRGTVVRAAAAAIGGLVALVWLGFTAQAGAQDQDPQGPPPAIVEVAEASDEMMAPQVFMPGTVVSRNDSRIASEISGRVIWVADEGARVAEGDVIAEIDDRNLRLAVARGAAQIKRLEARITYLRSDLKRVQELAETNHTPISRAEEAESTLAMTEQELAEARISLEQAEIDMKRTRVRAPFPGRVVARLAQIGEYSTPGREIVRLVDTEHLEVRAQAPVALSAVLTDGLGVTLRRGNNSVDSRIRALIPVGDEQSRSMEIRVDVPAAGDAMRPGGIYVVGAAVQVGLPSSVPEKVVAVPRDALVLRSEGTYVYRINEDNMAERLLVRPGAAKGGRVAVAGGVESGDRVVIRGGERLRPGQPVTLREIANGR</sequence>
<dbReference type="Pfam" id="PF25973">
    <property type="entry name" value="BSH_CzcB"/>
    <property type="match status" value="1"/>
</dbReference>
<evidence type="ECO:0000313" key="6">
    <source>
        <dbReference type="Proteomes" id="UP000271227"/>
    </source>
</evidence>
<dbReference type="PANTHER" id="PTHR30469">
    <property type="entry name" value="MULTIDRUG RESISTANCE PROTEIN MDTA"/>
    <property type="match status" value="1"/>
</dbReference>
<keyword evidence="6" id="KW-1185">Reference proteome</keyword>
<name>A0A3M0CH48_9PROT</name>
<dbReference type="GO" id="GO:1990281">
    <property type="term" value="C:efflux pump complex"/>
    <property type="evidence" value="ECO:0007669"/>
    <property type="project" value="TreeGrafter"/>
</dbReference>
<gene>
    <name evidence="5" type="ORF">BXY39_1932</name>
</gene>
<dbReference type="Gene3D" id="1.10.287.470">
    <property type="entry name" value="Helix hairpin bin"/>
    <property type="match status" value="1"/>
</dbReference>
<dbReference type="Pfam" id="PF25989">
    <property type="entry name" value="YknX_C"/>
    <property type="match status" value="1"/>
</dbReference>
<proteinExistence type="inferred from homology"/>
<dbReference type="OrthoDB" id="9813967at2"/>
<dbReference type="EMBL" id="REFR01000011">
    <property type="protein sequence ID" value="RMB07840.1"/>
    <property type="molecule type" value="Genomic_DNA"/>
</dbReference>
<dbReference type="Gene3D" id="2.40.30.170">
    <property type="match status" value="1"/>
</dbReference>
<keyword evidence="2" id="KW-0175">Coiled coil</keyword>
<feature type="domain" description="YknX-like C-terminal permuted SH3-like" evidence="4">
    <location>
        <begin position="302"/>
        <end position="370"/>
    </location>
</feature>
<dbReference type="GO" id="GO:0015562">
    <property type="term" value="F:efflux transmembrane transporter activity"/>
    <property type="evidence" value="ECO:0007669"/>
    <property type="project" value="TreeGrafter"/>
</dbReference>
<dbReference type="SUPFAM" id="SSF111369">
    <property type="entry name" value="HlyD-like secretion proteins"/>
    <property type="match status" value="1"/>
</dbReference>
<dbReference type="PANTHER" id="PTHR30469:SF15">
    <property type="entry name" value="HLYD FAMILY OF SECRETION PROTEINS"/>
    <property type="match status" value="1"/>
</dbReference>
<feature type="domain" description="CzcB-like barrel-sandwich hybrid" evidence="3">
    <location>
        <begin position="76"/>
        <end position="214"/>
    </location>
</feature>
<dbReference type="Gene3D" id="2.40.420.20">
    <property type="match status" value="1"/>
</dbReference>
<accession>A0A3M0CH48</accession>
<evidence type="ECO:0000259" key="4">
    <source>
        <dbReference type="Pfam" id="PF25989"/>
    </source>
</evidence>
<reference evidence="5 6" key="1">
    <citation type="submission" date="2018-10" db="EMBL/GenBank/DDBJ databases">
        <title>Genomic Encyclopedia of Archaeal and Bacterial Type Strains, Phase II (KMG-II): from individual species to whole genera.</title>
        <authorList>
            <person name="Goeker M."/>
        </authorList>
    </citation>
    <scope>NUCLEOTIDE SEQUENCE [LARGE SCALE GENOMIC DNA]</scope>
    <source>
        <strain evidence="5 6">DSM 25217</strain>
    </source>
</reference>
<evidence type="ECO:0000256" key="2">
    <source>
        <dbReference type="SAM" id="Coils"/>
    </source>
</evidence>